<protein>
    <submittedName>
        <fullName evidence="6">ChbG/HpnK family deacetylase</fullName>
    </submittedName>
</protein>
<evidence type="ECO:0000313" key="6">
    <source>
        <dbReference type="EMBL" id="QJC51521.1"/>
    </source>
</evidence>
<proteinExistence type="predicted"/>
<dbReference type="Proteomes" id="UP000502136">
    <property type="component" value="Chromosome"/>
</dbReference>
<keyword evidence="3" id="KW-0378">Hydrolase</keyword>
<dbReference type="Gene3D" id="3.20.20.370">
    <property type="entry name" value="Glycoside hydrolase/deacetylase"/>
    <property type="match status" value="1"/>
</dbReference>
<reference evidence="6 7" key="1">
    <citation type="submission" date="2020-04" db="EMBL/GenBank/DDBJ databases">
        <title>Novel Paenibacillus strain UniB2 isolated from commercial digestive syrup.</title>
        <authorList>
            <person name="Thorat V."/>
            <person name="Kirdat K."/>
            <person name="Tiwarekar B."/>
            <person name="Yadav A."/>
        </authorList>
    </citation>
    <scope>NUCLEOTIDE SEQUENCE [LARGE SCALE GENOMIC DNA]</scope>
    <source>
        <strain evidence="6 7">UniB2</strain>
    </source>
</reference>
<dbReference type="EMBL" id="CP051428">
    <property type="protein sequence ID" value="QJC51521.1"/>
    <property type="molecule type" value="Genomic_DNA"/>
</dbReference>
<dbReference type="GO" id="GO:0019213">
    <property type="term" value="F:deacetylase activity"/>
    <property type="evidence" value="ECO:0007669"/>
    <property type="project" value="TreeGrafter"/>
</dbReference>
<dbReference type="GO" id="GO:0016787">
    <property type="term" value="F:hydrolase activity"/>
    <property type="evidence" value="ECO:0007669"/>
    <property type="project" value="UniProtKB-KW"/>
</dbReference>
<dbReference type="GO" id="GO:0046872">
    <property type="term" value="F:metal ion binding"/>
    <property type="evidence" value="ECO:0007669"/>
    <property type="project" value="UniProtKB-KW"/>
</dbReference>
<gene>
    <name evidence="6" type="ORF">HGI30_08135</name>
</gene>
<dbReference type="GO" id="GO:0005975">
    <property type="term" value="P:carbohydrate metabolic process"/>
    <property type="evidence" value="ECO:0007669"/>
    <property type="project" value="InterPro"/>
</dbReference>
<keyword evidence="2" id="KW-0479">Metal-binding</keyword>
<evidence type="ECO:0000256" key="1">
    <source>
        <dbReference type="ARBA" id="ARBA00001946"/>
    </source>
</evidence>
<comment type="cofactor">
    <cofactor evidence="1">
        <name>Mg(2+)</name>
        <dbReference type="ChEBI" id="CHEBI:18420"/>
    </cofactor>
</comment>
<dbReference type="AlphaFoldDB" id="A0A6H2GVR8"/>
<organism evidence="6 7">
    <name type="scientific">Paenibacillus albicereus</name>
    <dbReference type="NCBI Taxonomy" id="2726185"/>
    <lineage>
        <taxon>Bacteria</taxon>
        <taxon>Bacillati</taxon>
        <taxon>Bacillota</taxon>
        <taxon>Bacilli</taxon>
        <taxon>Bacillales</taxon>
        <taxon>Paenibacillaceae</taxon>
        <taxon>Paenibacillus</taxon>
    </lineage>
</organism>
<evidence type="ECO:0000256" key="2">
    <source>
        <dbReference type="ARBA" id="ARBA00022723"/>
    </source>
</evidence>
<dbReference type="InterPro" id="IPR006879">
    <property type="entry name" value="YdjC-like"/>
</dbReference>
<dbReference type="PANTHER" id="PTHR31609:SF1">
    <property type="entry name" value="CARBOHYDRATE DEACETYLASE"/>
    <property type="match status" value="1"/>
</dbReference>
<evidence type="ECO:0000256" key="3">
    <source>
        <dbReference type="ARBA" id="ARBA00022801"/>
    </source>
</evidence>
<accession>A0A6H2GVR8</accession>
<evidence type="ECO:0000256" key="5">
    <source>
        <dbReference type="ARBA" id="ARBA00023277"/>
    </source>
</evidence>
<dbReference type="PANTHER" id="PTHR31609">
    <property type="entry name" value="YDJC DEACETYLASE FAMILY MEMBER"/>
    <property type="match status" value="1"/>
</dbReference>
<dbReference type="KEGG" id="palr:HGI30_08135"/>
<sequence>MLTQGDDAGCSRSANAAIADAADRGLLRNVSVMAVGPALDDAAAMLASRPELCAGLHGTIHAEWDRVKWQPAASRSRISSLLGDDGEFYASPAEMKSGGFDPLDVLTELQAQLERLRAAGIQPDYFDTHMRFEWTDARLGPLLRAWCASEGLRYYRDAAQDWPEPQAEDEAADQTPAERALLALPRLRPGGAYVLLGHPDLGGEELRRFGSAGYPAEAVARDRRLEHELFLDARLAAALRERDIRVLRYSDLPLGGS</sequence>
<keyword evidence="7" id="KW-1185">Reference proteome</keyword>
<dbReference type="InterPro" id="IPR011330">
    <property type="entry name" value="Glyco_hydro/deAcase_b/a-brl"/>
</dbReference>
<dbReference type="RefSeq" id="WP_168907168.1">
    <property type="nucleotide sequence ID" value="NZ_CP051428.1"/>
</dbReference>
<name>A0A6H2GVR8_9BACL</name>
<dbReference type="SUPFAM" id="SSF88713">
    <property type="entry name" value="Glycoside hydrolase/deacetylase"/>
    <property type="match status" value="1"/>
</dbReference>
<keyword evidence="4" id="KW-0460">Magnesium</keyword>
<dbReference type="Pfam" id="PF04794">
    <property type="entry name" value="YdjC"/>
    <property type="match status" value="1"/>
</dbReference>
<evidence type="ECO:0000256" key="4">
    <source>
        <dbReference type="ARBA" id="ARBA00022842"/>
    </source>
</evidence>
<keyword evidence="5" id="KW-0119">Carbohydrate metabolism</keyword>
<evidence type="ECO:0000313" key="7">
    <source>
        <dbReference type="Proteomes" id="UP000502136"/>
    </source>
</evidence>